<keyword evidence="1" id="KW-0472">Membrane</keyword>
<dbReference type="OrthoDB" id="794036at2"/>
<evidence type="ECO:0000313" key="2">
    <source>
        <dbReference type="EMBL" id="SFW85623.1"/>
    </source>
</evidence>
<evidence type="ECO:0000313" key="5">
    <source>
        <dbReference type="Proteomes" id="UP001326715"/>
    </source>
</evidence>
<keyword evidence="1" id="KW-0812">Transmembrane</keyword>
<reference evidence="2 4" key="1">
    <citation type="submission" date="2016-11" db="EMBL/GenBank/DDBJ databases">
        <authorList>
            <person name="Jaros S."/>
            <person name="Januszkiewicz K."/>
            <person name="Wedrychowicz H."/>
        </authorList>
    </citation>
    <scope>NUCLEOTIDE SEQUENCE [LARGE SCALE GENOMIC DNA]</scope>
    <source>
        <strain evidence="2 4">DSM 784</strain>
    </source>
</reference>
<reference evidence="3 5" key="2">
    <citation type="submission" date="2023-11" db="EMBL/GenBank/DDBJ databases">
        <title>MicrobeMod: A computational toolkit for identifying prokaryotic methylation and restriction-modification with nanopore sequencing.</title>
        <authorList>
            <person name="Crits-Christoph A."/>
            <person name="Kang S.C."/>
            <person name="Lee H."/>
            <person name="Ostrov N."/>
        </authorList>
    </citation>
    <scope>NUCLEOTIDE SEQUENCE [LARGE SCALE GENOMIC DNA]</scope>
    <source>
        <strain evidence="3 5">ATCC 23090</strain>
    </source>
</reference>
<organism evidence="2 4">
    <name type="scientific">Chitinophaga sancti</name>
    <dbReference type="NCBI Taxonomy" id="1004"/>
    <lineage>
        <taxon>Bacteria</taxon>
        <taxon>Pseudomonadati</taxon>
        <taxon>Bacteroidota</taxon>
        <taxon>Chitinophagia</taxon>
        <taxon>Chitinophagales</taxon>
        <taxon>Chitinophagaceae</taxon>
        <taxon>Chitinophaga</taxon>
    </lineage>
</organism>
<dbReference type="RefSeq" id="WP_072365069.1">
    <property type="nucleotide sequence ID" value="NZ_CBHWAX010000049.1"/>
</dbReference>
<sequence length="248" mass="29056">MNIFGLWSNYYYLVVGLQIICIIHCLKTGKRDYLYLLIFLPMIGCIIYFIREILPEINSGEFFPNLQRVFFPKAVIGEWERRVRLSDTVANKMGLAAALADQQQYGRAIALAEECRQSFPRDLGILQQLGRFYFYDQRYAESIACMEKAFAQSNAHLIKQEDELMYARALEATGMLPPAEEVYKKVVRVHHSIAAMYHYGAFLKKQNRNKEALQQFQTIKDEFYLHPRYVRRMNAQWLRLAKKEMAGL</sequence>
<keyword evidence="1" id="KW-1133">Transmembrane helix</keyword>
<dbReference type="Proteomes" id="UP000183788">
    <property type="component" value="Unassembled WGS sequence"/>
</dbReference>
<dbReference type="InterPro" id="IPR014562">
    <property type="entry name" value="UCP030959_TPR_rpt-cont"/>
</dbReference>
<dbReference type="Gene3D" id="1.25.40.10">
    <property type="entry name" value="Tetratricopeptide repeat domain"/>
    <property type="match status" value="2"/>
</dbReference>
<evidence type="ECO:0000313" key="3">
    <source>
        <dbReference type="EMBL" id="WQG87778.1"/>
    </source>
</evidence>
<protein>
    <recommendedName>
        <fullName evidence="6">Tetratricopeptide repeat-containing protein</fullName>
    </recommendedName>
</protein>
<dbReference type="Proteomes" id="UP001326715">
    <property type="component" value="Chromosome"/>
</dbReference>
<feature type="transmembrane region" description="Helical" evidence="1">
    <location>
        <begin position="6"/>
        <end position="26"/>
    </location>
</feature>
<dbReference type="AlphaFoldDB" id="A0A1K1SNG5"/>
<evidence type="ECO:0008006" key="6">
    <source>
        <dbReference type="Google" id="ProtNLM"/>
    </source>
</evidence>
<dbReference type="PIRSF" id="PIRSF030959">
    <property type="entry name" value="UCP030959"/>
    <property type="match status" value="1"/>
</dbReference>
<feature type="transmembrane region" description="Helical" evidence="1">
    <location>
        <begin position="33"/>
        <end position="50"/>
    </location>
</feature>
<dbReference type="EMBL" id="FPIZ01000027">
    <property type="protein sequence ID" value="SFW85623.1"/>
    <property type="molecule type" value="Genomic_DNA"/>
</dbReference>
<proteinExistence type="predicted"/>
<evidence type="ECO:0000256" key="1">
    <source>
        <dbReference type="SAM" id="Phobius"/>
    </source>
</evidence>
<name>A0A1K1SNG5_9BACT</name>
<evidence type="ECO:0000313" key="4">
    <source>
        <dbReference type="Proteomes" id="UP000183788"/>
    </source>
</evidence>
<keyword evidence="5" id="KW-1185">Reference proteome</keyword>
<dbReference type="SUPFAM" id="SSF48452">
    <property type="entry name" value="TPR-like"/>
    <property type="match status" value="1"/>
</dbReference>
<dbReference type="STRING" id="1004.SAMN05661012_05753"/>
<dbReference type="EMBL" id="CP140154">
    <property type="protein sequence ID" value="WQG87778.1"/>
    <property type="molecule type" value="Genomic_DNA"/>
</dbReference>
<gene>
    <name evidence="2" type="ORF">SAMN05661012_05753</name>
    <name evidence="3" type="ORF">SR876_22880</name>
</gene>
<dbReference type="InterPro" id="IPR011990">
    <property type="entry name" value="TPR-like_helical_dom_sf"/>
</dbReference>
<accession>A0A1K1SNG5</accession>